<feature type="chain" id="PRO_5016845889" evidence="3">
    <location>
        <begin position="21"/>
        <end position="276"/>
    </location>
</feature>
<dbReference type="InterPro" id="IPR002509">
    <property type="entry name" value="NODB_dom"/>
</dbReference>
<dbReference type="GO" id="GO:0005975">
    <property type="term" value="P:carbohydrate metabolic process"/>
    <property type="evidence" value="ECO:0007669"/>
    <property type="project" value="InterPro"/>
</dbReference>
<reference evidence="6 8" key="2">
    <citation type="submission" date="2018-06" db="EMBL/GenBank/DDBJ databases">
        <authorList>
            <consortium name="Pathogen Informatics"/>
            <person name="Doyle S."/>
        </authorList>
    </citation>
    <scope>NUCLEOTIDE SEQUENCE [LARGE SCALE GENOMIC DNA]</scope>
    <source>
        <strain evidence="6 8">NCTC12437</strain>
    </source>
</reference>
<evidence type="ECO:0000313" key="7">
    <source>
        <dbReference type="Proteomes" id="UP000054735"/>
    </source>
</evidence>
<evidence type="ECO:0000256" key="2">
    <source>
        <dbReference type="ARBA" id="ARBA00022801"/>
    </source>
</evidence>
<dbReference type="InterPro" id="IPR011330">
    <property type="entry name" value="Glyco_hydro/deAcase_b/a-brl"/>
</dbReference>
<name>A0A378IL82_9GAMM</name>
<sequence length="276" mass="32493">MKIAFQILLVLMVSISSAHTQTRQIAITIDDLPFVGEYKNFHLDRIINLVKENNIPVTGFVIAGNVRQDNWPMLNKFRDAGFGVGNHTMSHINLNKVDTETYIQEIEEADKILSPVLTEPKYFRYPYLAMGKKGKKEKVLKFLESRHYKIAPITIDSKDFIFNQRLLSVPQEDRRAYLEEVKYDYLEFIWKQTLIAEENNRYNHKQDQAQILLIHANILNAYVLPDIVNLYREHGYTFLTLEEALQTFNFSQPQQKVVKRDKTTIEKLIDDYFEWD</sequence>
<dbReference type="EMBL" id="UGNW01000001">
    <property type="protein sequence ID" value="STX32884.1"/>
    <property type="molecule type" value="Genomic_DNA"/>
</dbReference>
<keyword evidence="1" id="KW-0479">Metal-binding</keyword>
<evidence type="ECO:0000313" key="6">
    <source>
        <dbReference type="EMBL" id="STX32884.1"/>
    </source>
</evidence>
<dbReference type="OrthoDB" id="115239at2"/>
<dbReference type="RefSeq" id="WP_058523692.1">
    <property type="nucleotide sequence ID" value="NZ_CAAAHV010000045.1"/>
</dbReference>
<gene>
    <name evidence="5" type="ORF">Lbir_1634</name>
    <name evidence="6" type="ORF">NCTC12437_02688</name>
</gene>
<dbReference type="GO" id="GO:0046872">
    <property type="term" value="F:metal ion binding"/>
    <property type="evidence" value="ECO:0007669"/>
    <property type="project" value="UniProtKB-KW"/>
</dbReference>
<keyword evidence="2" id="KW-0378">Hydrolase</keyword>
<feature type="signal peptide" evidence="3">
    <location>
        <begin position="1"/>
        <end position="20"/>
    </location>
</feature>
<evidence type="ECO:0000259" key="4">
    <source>
        <dbReference type="PROSITE" id="PS51677"/>
    </source>
</evidence>
<dbReference type="Gene3D" id="3.20.20.370">
    <property type="entry name" value="Glycoside hydrolase/deacetylase"/>
    <property type="match status" value="1"/>
</dbReference>
<proteinExistence type="predicted"/>
<dbReference type="Proteomes" id="UP000255066">
    <property type="component" value="Unassembled WGS sequence"/>
</dbReference>
<evidence type="ECO:0000313" key="5">
    <source>
        <dbReference type="EMBL" id="KTC71581.1"/>
    </source>
</evidence>
<evidence type="ECO:0000256" key="1">
    <source>
        <dbReference type="ARBA" id="ARBA00022723"/>
    </source>
</evidence>
<dbReference type="EMBL" id="LNXT01000020">
    <property type="protein sequence ID" value="KTC71581.1"/>
    <property type="molecule type" value="Genomic_DNA"/>
</dbReference>
<dbReference type="SUPFAM" id="SSF88713">
    <property type="entry name" value="Glycoside hydrolase/deacetylase"/>
    <property type="match status" value="1"/>
</dbReference>
<dbReference type="PROSITE" id="PS51677">
    <property type="entry name" value="NODB"/>
    <property type="match status" value="1"/>
</dbReference>
<dbReference type="AlphaFoldDB" id="A0A378IL82"/>
<feature type="domain" description="NodB homology" evidence="4">
    <location>
        <begin position="23"/>
        <end position="239"/>
    </location>
</feature>
<reference evidence="5 7" key="1">
    <citation type="submission" date="2015-11" db="EMBL/GenBank/DDBJ databases">
        <title>Genomic analysis of 38 Legionella species identifies large and diverse effector repertoires.</title>
        <authorList>
            <person name="Burstein D."/>
            <person name="Amaro F."/>
            <person name="Zusman T."/>
            <person name="Lifshitz Z."/>
            <person name="Cohen O."/>
            <person name="Gilbert J.A."/>
            <person name="Pupko T."/>
            <person name="Shuman H.A."/>
            <person name="Segal G."/>
        </authorList>
    </citation>
    <scope>NUCLEOTIDE SEQUENCE [LARGE SCALE GENOMIC DNA]</scope>
    <source>
        <strain evidence="5 7">CDC#1407-AL-14</strain>
    </source>
</reference>
<dbReference type="PANTHER" id="PTHR10587">
    <property type="entry name" value="GLYCOSYL TRANSFERASE-RELATED"/>
    <property type="match status" value="1"/>
</dbReference>
<dbReference type="STRING" id="28083.Lbir_1634"/>
<dbReference type="InterPro" id="IPR050248">
    <property type="entry name" value="Polysacc_deacetylase_ArnD"/>
</dbReference>
<keyword evidence="3" id="KW-0732">Signal</keyword>
<accession>A0A378IL82</accession>
<organism evidence="6 8">
    <name type="scientific">Legionella birminghamensis</name>
    <dbReference type="NCBI Taxonomy" id="28083"/>
    <lineage>
        <taxon>Bacteria</taxon>
        <taxon>Pseudomonadati</taxon>
        <taxon>Pseudomonadota</taxon>
        <taxon>Gammaproteobacteria</taxon>
        <taxon>Legionellales</taxon>
        <taxon>Legionellaceae</taxon>
        <taxon>Legionella</taxon>
    </lineage>
</organism>
<dbReference type="Proteomes" id="UP000054735">
    <property type="component" value="Unassembled WGS sequence"/>
</dbReference>
<evidence type="ECO:0000313" key="8">
    <source>
        <dbReference type="Proteomes" id="UP000255066"/>
    </source>
</evidence>
<protein>
    <submittedName>
        <fullName evidence="6">Polysaccharide deacetylase</fullName>
    </submittedName>
</protein>
<dbReference type="Pfam" id="PF01522">
    <property type="entry name" value="Polysacc_deac_1"/>
    <property type="match status" value="1"/>
</dbReference>
<dbReference type="PANTHER" id="PTHR10587:SF133">
    <property type="entry name" value="CHITIN DEACETYLASE 1-RELATED"/>
    <property type="match status" value="1"/>
</dbReference>
<keyword evidence="7" id="KW-1185">Reference proteome</keyword>
<evidence type="ECO:0000256" key="3">
    <source>
        <dbReference type="SAM" id="SignalP"/>
    </source>
</evidence>
<dbReference type="GO" id="GO:0016020">
    <property type="term" value="C:membrane"/>
    <property type="evidence" value="ECO:0007669"/>
    <property type="project" value="TreeGrafter"/>
</dbReference>
<dbReference type="GO" id="GO:0016810">
    <property type="term" value="F:hydrolase activity, acting on carbon-nitrogen (but not peptide) bonds"/>
    <property type="evidence" value="ECO:0007669"/>
    <property type="project" value="InterPro"/>
</dbReference>